<dbReference type="AlphaFoldDB" id="A0A543CEH9"/>
<gene>
    <name evidence="1" type="ORF">FB559_0923</name>
</gene>
<accession>A0A543CEH9</accession>
<comment type="caution">
    <text evidence="1">The sequence shown here is derived from an EMBL/GenBank/DDBJ whole genome shotgun (WGS) entry which is preliminary data.</text>
</comment>
<evidence type="ECO:0000313" key="1">
    <source>
        <dbReference type="EMBL" id="TQL95420.1"/>
    </source>
</evidence>
<proteinExistence type="predicted"/>
<sequence>MEIEQYAYFALKSAVVPAAEMAERLGMEPDEVSVRGSRIAEPPRPIRHAWKIVCRKPGLAVDEQIGQIMDRLRPCRERIVAFSAELRARDPDQAGAVLEVVRYFDHSGGEALERPRDPADRHRLLGWALDHEVLEFLVATGAHLDVDEYGSP</sequence>
<keyword evidence="2" id="KW-1185">Reference proteome</keyword>
<dbReference type="EMBL" id="VFOZ01000001">
    <property type="protein sequence ID" value="TQL95420.1"/>
    <property type="molecule type" value="Genomic_DNA"/>
</dbReference>
<dbReference type="Pfam" id="PF14106">
    <property type="entry name" value="DUF4279"/>
    <property type="match status" value="1"/>
</dbReference>
<name>A0A543CEH9_9ACTN</name>
<dbReference type="RefSeq" id="WP_141953584.1">
    <property type="nucleotide sequence ID" value="NZ_VFOZ01000001.1"/>
</dbReference>
<protein>
    <submittedName>
        <fullName evidence="1">Uncharacterized protein DUF4279</fullName>
    </submittedName>
</protein>
<dbReference type="InterPro" id="IPR025459">
    <property type="entry name" value="DUF4279"/>
</dbReference>
<organism evidence="1 2">
    <name type="scientific">Actinoallomurus bryophytorum</name>
    <dbReference type="NCBI Taxonomy" id="1490222"/>
    <lineage>
        <taxon>Bacteria</taxon>
        <taxon>Bacillati</taxon>
        <taxon>Actinomycetota</taxon>
        <taxon>Actinomycetes</taxon>
        <taxon>Streptosporangiales</taxon>
        <taxon>Thermomonosporaceae</taxon>
        <taxon>Actinoallomurus</taxon>
    </lineage>
</organism>
<dbReference type="OrthoDB" id="4164081at2"/>
<reference evidence="1 2" key="1">
    <citation type="submission" date="2019-06" db="EMBL/GenBank/DDBJ databases">
        <title>Sequencing the genomes of 1000 actinobacteria strains.</title>
        <authorList>
            <person name="Klenk H.-P."/>
        </authorList>
    </citation>
    <scope>NUCLEOTIDE SEQUENCE [LARGE SCALE GENOMIC DNA]</scope>
    <source>
        <strain evidence="1 2">DSM 102200</strain>
    </source>
</reference>
<dbReference type="Proteomes" id="UP000316096">
    <property type="component" value="Unassembled WGS sequence"/>
</dbReference>
<evidence type="ECO:0000313" key="2">
    <source>
        <dbReference type="Proteomes" id="UP000316096"/>
    </source>
</evidence>